<feature type="signal peptide" evidence="1">
    <location>
        <begin position="1"/>
        <end position="32"/>
    </location>
</feature>
<reference evidence="2 3" key="1">
    <citation type="submission" date="2019-11" db="EMBL/GenBank/DDBJ databases">
        <title>Type strains purchased from KCTC, JCM and DSMZ.</title>
        <authorList>
            <person name="Lu H."/>
        </authorList>
    </citation>
    <scope>NUCLEOTIDE SEQUENCE [LARGE SCALE GENOMIC DNA]</scope>
    <source>
        <strain evidence="2 3">KCTC 42409</strain>
    </source>
</reference>
<organism evidence="2 3">
    <name type="scientific">Pseudoduganella ginsengisoli</name>
    <dbReference type="NCBI Taxonomy" id="1462440"/>
    <lineage>
        <taxon>Bacteria</taxon>
        <taxon>Pseudomonadati</taxon>
        <taxon>Pseudomonadota</taxon>
        <taxon>Betaproteobacteria</taxon>
        <taxon>Burkholderiales</taxon>
        <taxon>Oxalobacteraceae</taxon>
        <taxon>Telluria group</taxon>
        <taxon>Pseudoduganella</taxon>
    </lineage>
</organism>
<evidence type="ECO:0000313" key="3">
    <source>
        <dbReference type="Proteomes" id="UP000484015"/>
    </source>
</evidence>
<dbReference type="Pfam" id="PF13689">
    <property type="entry name" value="DUF4154"/>
    <property type="match status" value="1"/>
</dbReference>
<keyword evidence="3" id="KW-1185">Reference proteome</keyword>
<comment type="caution">
    <text evidence="2">The sequence shown here is derived from an EMBL/GenBank/DDBJ whole genome shotgun (WGS) entry which is preliminary data.</text>
</comment>
<dbReference type="Proteomes" id="UP000484015">
    <property type="component" value="Unassembled WGS sequence"/>
</dbReference>
<keyword evidence="1" id="KW-0732">Signal</keyword>
<protein>
    <submittedName>
        <fullName evidence="2">DUF4154 domain-containing protein</fullName>
    </submittedName>
</protein>
<evidence type="ECO:0000313" key="2">
    <source>
        <dbReference type="EMBL" id="MTW03941.1"/>
    </source>
</evidence>
<dbReference type="EMBL" id="WNLA01000012">
    <property type="protein sequence ID" value="MTW03941.1"/>
    <property type="molecule type" value="Genomic_DNA"/>
</dbReference>
<dbReference type="AlphaFoldDB" id="A0A6L6Q3R4"/>
<dbReference type="InterPro" id="IPR025293">
    <property type="entry name" value="YfiR/HmsC-like"/>
</dbReference>
<sequence length="182" mass="19884">MALRETPAGRWLAMRTALLAAAWWPCAGVAQATVPKEQIKAALVFNFLKFTEWPADAANAANAPLVLCVAAPDRKTEAAFAQVQGRMIENRPIQVRTVRGSDVAACHLLYIHDHGRDMLPQLAAGHPNLLTVGDQDDFTEAGGVIGLVENQGRLQFKVNLDMLKRGNYKVSSQLLKLAVNMR</sequence>
<name>A0A6L6Q3R4_9BURK</name>
<dbReference type="OrthoDB" id="8527941at2"/>
<proteinExistence type="predicted"/>
<gene>
    <name evidence="2" type="ORF">GM668_17820</name>
</gene>
<accession>A0A6L6Q3R4</accession>
<evidence type="ECO:0000256" key="1">
    <source>
        <dbReference type="SAM" id="SignalP"/>
    </source>
</evidence>
<dbReference type="RefSeq" id="WP_155440293.1">
    <property type="nucleotide sequence ID" value="NZ_WNLA01000012.1"/>
</dbReference>
<feature type="chain" id="PRO_5026960017" evidence="1">
    <location>
        <begin position="33"/>
        <end position="182"/>
    </location>
</feature>